<organism evidence="5 6">
    <name type="scientific">Sporichthya brevicatena</name>
    <dbReference type="NCBI Taxonomy" id="171442"/>
    <lineage>
        <taxon>Bacteria</taxon>
        <taxon>Bacillati</taxon>
        <taxon>Actinomycetota</taxon>
        <taxon>Actinomycetes</taxon>
        <taxon>Sporichthyales</taxon>
        <taxon>Sporichthyaceae</taxon>
        <taxon>Sporichthya</taxon>
    </lineage>
</organism>
<proteinExistence type="inferred from homology"/>
<feature type="compositionally biased region" description="Low complexity" evidence="3">
    <location>
        <begin position="64"/>
        <end position="80"/>
    </location>
</feature>
<dbReference type="InterPro" id="IPR028082">
    <property type="entry name" value="Peripla_BP_I"/>
</dbReference>
<accession>A0ABN1GQQ3</accession>
<evidence type="ECO:0000256" key="3">
    <source>
        <dbReference type="SAM" id="MobiDB-lite"/>
    </source>
</evidence>
<dbReference type="EMBL" id="BAAAHE010000014">
    <property type="protein sequence ID" value="GAA0616755.1"/>
    <property type="molecule type" value="Genomic_DNA"/>
</dbReference>
<sequence>MVLALALLTGCGSRLSQDELIALNPGTASVVAPDAPAAEPADVVGAPVPASGAAAAVDPAVAAPTSSAAPAGGTVGGAAPTPTPGTGGARTAADRTAPAAPKTDNQPITICSVSEMGGPAGAAIAQGVNGLQAWVGDVNSRGGVHGHRIRLIVRDSNSDPNVALSHVRACVENDGAVALVGGMATLTAAGYRSYLESKRVPSIGGDCGTYVYNSSPVFFNQCAAPETSVWAIAQEAAKAGTANKKFAFLYCQEASACANGRRWMVDDGFARRNGLDLAYAKQFSLTQLDFTSECTAMKAAGVTVVSAIVDPSGLQRMGQSCARQGFNPVWVQLYASVYADTATKPGLGNIRLQMPTMPFCCLTGKDAQNAAFQRYLTSFERYGGLRAPGPAVPLGWTSGVLFERFLDEVAKVSPTVTSAALLQAADGIKKETLGGLVPAINLTAGEKTPDSGCWFVMEARNGGPFGAPDGLRLTCRPR</sequence>
<feature type="domain" description="Leucine-binding protein" evidence="4">
    <location>
        <begin position="107"/>
        <end position="463"/>
    </location>
</feature>
<dbReference type="InterPro" id="IPR028081">
    <property type="entry name" value="Leu-bd"/>
</dbReference>
<evidence type="ECO:0000313" key="6">
    <source>
        <dbReference type="Proteomes" id="UP001500957"/>
    </source>
</evidence>
<dbReference type="Proteomes" id="UP001500957">
    <property type="component" value="Unassembled WGS sequence"/>
</dbReference>
<evidence type="ECO:0000259" key="4">
    <source>
        <dbReference type="Pfam" id="PF13458"/>
    </source>
</evidence>
<keyword evidence="6" id="KW-1185">Reference proteome</keyword>
<feature type="region of interest" description="Disordered" evidence="3">
    <location>
        <begin position="64"/>
        <end position="106"/>
    </location>
</feature>
<gene>
    <name evidence="5" type="ORF">GCM10009547_18570</name>
</gene>
<feature type="compositionally biased region" description="Low complexity" evidence="3">
    <location>
        <begin position="89"/>
        <end position="101"/>
    </location>
</feature>
<evidence type="ECO:0000256" key="1">
    <source>
        <dbReference type="ARBA" id="ARBA00010062"/>
    </source>
</evidence>
<dbReference type="PANTHER" id="PTHR47235">
    <property type="entry name" value="BLR6548 PROTEIN"/>
    <property type="match status" value="1"/>
</dbReference>
<comment type="similarity">
    <text evidence="1">Belongs to the leucine-binding protein family.</text>
</comment>
<protein>
    <recommendedName>
        <fullName evidence="4">Leucine-binding protein domain-containing protein</fullName>
    </recommendedName>
</protein>
<dbReference type="PANTHER" id="PTHR47235:SF1">
    <property type="entry name" value="BLR6548 PROTEIN"/>
    <property type="match status" value="1"/>
</dbReference>
<dbReference type="Pfam" id="PF13458">
    <property type="entry name" value="Peripla_BP_6"/>
    <property type="match status" value="1"/>
</dbReference>
<evidence type="ECO:0000256" key="2">
    <source>
        <dbReference type="ARBA" id="ARBA00022729"/>
    </source>
</evidence>
<reference evidence="5 6" key="1">
    <citation type="journal article" date="2019" name="Int. J. Syst. Evol. Microbiol.">
        <title>The Global Catalogue of Microorganisms (GCM) 10K type strain sequencing project: providing services to taxonomists for standard genome sequencing and annotation.</title>
        <authorList>
            <consortium name="The Broad Institute Genomics Platform"/>
            <consortium name="The Broad Institute Genome Sequencing Center for Infectious Disease"/>
            <person name="Wu L."/>
            <person name="Ma J."/>
        </authorList>
    </citation>
    <scope>NUCLEOTIDE SEQUENCE [LARGE SCALE GENOMIC DNA]</scope>
    <source>
        <strain evidence="5 6">JCM 10671</strain>
    </source>
</reference>
<keyword evidence="2" id="KW-0732">Signal</keyword>
<comment type="caution">
    <text evidence="5">The sequence shown here is derived from an EMBL/GenBank/DDBJ whole genome shotgun (WGS) entry which is preliminary data.</text>
</comment>
<dbReference type="RefSeq" id="WP_344603912.1">
    <property type="nucleotide sequence ID" value="NZ_BAAAHE010000014.1"/>
</dbReference>
<dbReference type="Gene3D" id="3.40.50.2300">
    <property type="match status" value="2"/>
</dbReference>
<name>A0ABN1GQQ3_9ACTN</name>
<dbReference type="SUPFAM" id="SSF53822">
    <property type="entry name" value="Periplasmic binding protein-like I"/>
    <property type="match status" value="1"/>
</dbReference>
<evidence type="ECO:0000313" key="5">
    <source>
        <dbReference type="EMBL" id="GAA0616755.1"/>
    </source>
</evidence>